<proteinExistence type="predicted"/>
<sequence length="42" mass="4891">MESQGLFACSALFNFQDTFEAAFVLQLLYYITFRSFCQVNIL</sequence>
<comment type="caution">
    <text evidence="1">The sequence shown here is derived from an EMBL/GenBank/DDBJ whole genome shotgun (WGS) entry which is preliminary data.</text>
</comment>
<accession>U2M629</accession>
<dbReference type="Proteomes" id="UP000016662">
    <property type="component" value="Unassembled WGS sequence"/>
</dbReference>
<protein>
    <submittedName>
        <fullName evidence="1">Uncharacterized protein</fullName>
    </submittedName>
</protein>
<reference evidence="1 2" key="1">
    <citation type="submission" date="2013-07" db="EMBL/GenBank/DDBJ databases">
        <authorList>
            <person name="Weinstock G."/>
            <person name="Sodergren E."/>
            <person name="Wylie T."/>
            <person name="Fulton L."/>
            <person name="Fulton R."/>
            <person name="Fronick C."/>
            <person name="O'Laughlin M."/>
            <person name="Godfrey J."/>
            <person name="Miner T."/>
            <person name="Herter B."/>
            <person name="Appelbaum E."/>
            <person name="Cordes M."/>
            <person name="Lek S."/>
            <person name="Wollam A."/>
            <person name="Pepin K.H."/>
            <person name="Palsikar V.B."/>
            <person name="Mitreva M."/>
            <person name="Wilson R.K."/>
        </authorList>
    </citation>
    <scope>NUCLEOTIDE SEQUENCE [LARGE SCALE GENOMIC DNA]</scope>
    <source>
        <strain evidence="1 2">ATCC 27760</strain>
    </source>
</reference>
<dbReference type="HOGENOM" id="CLU_3257377_0_0_9"/>
<gene>
    <name evidence="1" type="ORF">RUMCAL_00424</name>
</gene>
<name>U2M629_9FIRM</name>
<evidence type="ECO:0000313" key="1">
    <source>
        <dbReference type="EMBL" id="ERJ97194.1"/>
    </source>
</evidence>
<organism evidence="1 2">
    <name type="scientific">Ruminococcus callidus ATCC 27760</name>
    <dbReference type="NCBI Taxonomy" id="411473"/>
    <lineage>
        <taxon>Bacteria</taxon>
        <taxon>Bacillati</taxon>
        <taxon>Bacillota</taxon>
        <taxon>Clostridia</taxon>
        <taxon>Eubacteriales</taxon>
        <taxon>Oscillospiraceae</taxon>
        <taxon>Ruminococcus</taxon>
    </lineage>
</organism>
<dbReference type="AlphaFoldDB" id="U2M629"/>
<dbReference type="EMBL" id="AWVF01000032">
    <property type="protein sequence ID" value="ERJ97194.1"/>
    <property type="molecule type" value="Genomic_DNA"/>
</dbReference>
<keyword evidence="2" id="KW-1185">Reference proteome</keyword>
<evidence type="ECO:0000313" key="2">
    <source>
        <dbReference type="Proteomes" id="UP000016662"/>
    </source>
</evidence>